<protein>
    <submittedName>
        <fullName evidence="5">Small heat shock protein</fullName>
    </submittedName>
</protein>
<gene>
    <name evidence="5" type="ORF">Moror_9824</name>
</gene>
<dbReference type="EMBL" id="AWSO01000921">
    <property type="protein sequence ID" value="ESK86527.1"/>
    <property type="molecule type" value="Genomic_DNA"/>
</dbReference>
<dbReference type="OrthoDB" id="1431247at2759"/>
<name>V2WY81_MONRO</name>
<evidence type="ECO:0000256" key="2">
    <source>
        <dbReference type="RuleBase" id="RU003616"/>
    </source>
</evidence>
<dbReference type="KEGG" id="mrr:Moror_9824"/>
<evidence type="ECO:0000313" key="5">
    <source>
        <dbReference type="EMBL" id="ESK86527.1"/>
    </source>
</evidence>
<evidence type="ECO:0000256" key="1">
    <source>
        <dbReference type="PROSITE-ProRule" id="PRU00285"/>
    </source>
</evidence>
<comment type="caution">
    <text evidence="5">The sequence shown here is derived from an EMBL/GenBank/DDBJ whole genome shotgun (WGS) entry which is preliminary data.</text>
</comment>
<dbReference type="Gene3D" id="2.60.40.790">
    <property type="match status" value="1"/>
</dbReference>
<dbReference type="AlphaFoldDB" id="V2WY81"/>
<reference evidence="5 6" key="1">
    <citation type="journal article" date="2014" name="BMC Genomics">
        <title>Genome and secretome analysis of the hemibiotrophic fungal pathogen, Moniliophthora roreri, which causes frosty pod rot disease of cacao: mechanisms of the biotrophic and necrotrophic phases.</title>
        <authorList>
            <person name="Meinhardt L.W."/>
            <person name="Costa G.G.L."/>
            <person name="Thomazella D.P.T."/>
            <person name="Teixeira P.J.P.L."/>
            <person name="Carazzolle M.F."/>
            <person name="Schuster S.C."/>
            <person name="Carlson J.E."/>
            <person name="Guiltinan M.J."/>
            <person name="Mieczkowski P."/>
            <person name="Farmer A."/>
            <person name="Ramaraj T."/>
            <person name="Crozier J."/>
            <person name="Davis R.E."/>
            <person name="Shao J."/>
            <person name="Melnick R.L."/>
            <person name="Pereira G.A.G."/>
            <person name="Bailey B.A."/>
        </authorList>
    </citation>
    <scope>NUCLEOTIDE SEQUENCE [LARGE SCALE GENOMIC DNA]</scope>
    <source>
        <strain evidence="5 6">MCA 2997</strain>
    </source>
</reference>
<proteinExistence type="inferred from homology"/>
<dbReference type="InterPro" id="IPR002068">
    <property type="entry name" value="A-crystallin/Hsp20_dom"/>
</dbReference>
<dbReference type="Pfam" id="PF00011">
    <property type="entry name" value="HSP20"/>
    <property type="match status" value="1"/>
</dbReference>
<keyword evidence="3" id="KW-0175">Coiled coil</keyword>
<evidence type="ECO:0000313" key="6">
    <source>
        <dbReference type="Proteomes" id="UP000017559"/>
    </source>
</evidence>
<keyword evidence="5" id="KW-0346">Stress response</keyword>
<dbReference type="InterPro" id="IPR008978">
    <property type="entry name" value="HSP20-like_chaperone"/>
</dbReference>
<comment type="similarity">
    <text evidence="1 2">Belongs to the small heat shock protein (HSP20) family.</text>
</comment>
<feature type="domain" description="SHSP" evidence="4">
    <location>
        <begin position="61"/>
        <end position="181"/>
    </location>
</feature>
<dbReference type="PROSITE" id="PS01031">
    <property type="entry name" value="SHSP"/>
    <property type="match status" value="1"/>
</dbReference>
<dbReference type="STRING" id="1381753.V2WY81"/>
<sequence>MASETTESRSTTMTPEPEVKLKFSASEKRLILEVAKQLARRAIEEHERQKEKLKAVESQWDQADLWTPRAEIFDDPFSPYIVAVFELPGVSPKECRVDVRNGILIVEGQRRIKYQNCTDPSGKEWALHTDIRGVRRSLNEMRYGRWRREMRMPEGVEPQHVKSRLENGVLHVQWPRELNES</sequence>
<organism evidence="5 6">
    <name type="scientific">Moniliophthora roreri (strain MCA 2997)</name>
    <name type="common">Cocoa frosty pod rot fungus</name>
    <name type="synonym">Crinipellis roreri</name>
    <dbReference type="NCBI Taxonomy" id="1381753"/>
    <lineage>
        <taxon>Eukaryota</taxon>
        <taxon>Fungi</taxon>
        <taxon>Dikarya</taxon>
        <taxon>Basidiomycota</taxon>
        <taxon>Agaricomycotina</taxon>
        <taxon>Agaricomycetes</taxon>
        <taxon>Agaricomycetidae</taxon>
        <taxon>Agaricales</taxon>
        <taxon>Marasmiineae</taxon>
        <taxon>Marasmiaceae</taxon>
        <taxon>Moniliophthora</taxon>
    </lineage>
</organism>
<dbReference type="SUPFAM" id="SSF49764">
    <property type="entry name" value="HSP20-like chaperones"/>
    <property type="match status" value="1"/>
</dbReference>
<dbReference type="Proteomes" id="UP000017559">
    <property type="component" value="Unassembled WGS sequence"/>
</dbReference>
<feature type="coiled-coil region" evidence="3">
    <location>
        <begin position="32"/>
        <end position="63"/>
    </location>
</feature>
<evidence type="ECO:0000256" key="3">
    <source>
        <dbReference type="SAM" id="Coils"/>
    </source>
</evidence>
<dbReference type="CDD" id="cd06464">
    <property type="entry name" value="ACD_sHsps-like"/>
    <property type="match status" value="1"/>
</dbReference>
<dbReference type="HOGENOM" id="CLU_046737_7_0_1"/>
<accession>V2WY81</accession>
<keyword evidence="6" id="KW-1185">Reference proteome</keyword>
<evidence type="ECO:0000259" key="4">
    <source>
        <dbReference type="PROSITE" id="PS01031"/>
    </source>
</evidence>